<evidence type="ECO:0000256" key="2">
    <source>
        <dbReference type="HAMAP-Rule" id="MF_00163"/>
    </source>
</evidence>
<evidence type="ECO:0000313" key="3">
    <source>
        <dbReference type="EMBL" id="OGY94639.1"/>
    </source>
</evidence>
<feature type="binding site" evidence="2">
    <location>
        <position position="130"/>
    </location>
    <ligand>
        <name>Fe cation</name>
        <dbReference type="ChEBI" id="CHEBI:24875"/>
    </ligand>
</feature>
<keyword evidence="2" id="KW-0378">Hydrolase</keyword>
<keyword evidence="2" id="KW-0408">Iron</keyword>
<dbReference type="CDD" id="cd00487">
    <property type="entry name" value="Pep_deformylase"/>
    <property type="match status" value="1"/>
</dbReference>
<organism evidence="3 4">
    <name type="scientific">Candidatus Komeilibacteria bacterium RIFOXYC1_FULL_37_11</name>
    <dbReference type="NCBI Taxonomy" id="1798555"/>
    <lineage>
        <taxon>Bacteria</taxon>
        <taxon>Candidatus Komeiliibacteriota</taxon>
    </lineage>
</organism>
<dbReference type="InterPro" id="IPR023635">
    <property type="entry name" value="Peptide_deformylase"/>
</dbReference>
<dbReference type="EMBL" id="MHKQ01000005">
    <property type="protein sequence ID" value="OGY94639.1"/>
    <property type="molecule type" value="Genomic_DNA"/>
</dbReference>
<keyword evidence="2" id="KW-0648">Protein biosynthesis</keyword>
<feature type="binding site" evidence="2">
    <location>
        <position position="134"/>
    </location>
    <ligand>
        <name>Fe cation</name>
        <dbReference type="ChEBI" id="CHEBI:24875"/>
    </ligand>
</feature>
<dbReference type="GO" id="GO:0006412">
    <property type="term" value="P:translation"/>
    <property type="evidence" value="ECO:0007669"/>
    <property type="project" value="UniProtKB-UniRule"/>
</dbReference>
<accession>A0A1G2C1G9</accession>
<comment type="catalytic activity">
    <reaction evidence="2">
        <text>N-terminal N-formyl-L-methionyl-[peptide] + H2O = N-terminal L-methionyl-[peptide] + formate</text>
        <dbReference type="Rhea" id="RHEA:24420"/>
        <dbReference type="Rhea" id="RHEA-COMP:10639"/>
        <dbReference type="Rhea" id="RHEA-COMP:10640"/>
        <dbReference type="ChEBI" id="CHEBI:15377"/>
        <dbReference type="ChEBI" id="CHEBI:15740"/>
        <dbReference type="ChEBI" id="CHEBI:49298"/>
        <dbReference type="ChEBI" id="CHEBI:64731"/>
        <dbReference type="EC" id="3.5.1.88"/>
    </reaction>
</comment>
<dbReference type="NCBIfam" id="TIGR00079">
    <property type="entry name" value="pept_deformyl"/>
    <property type="match status" value="1"/>
</dbReference>
<dbReference type="Pfam" id="PF01327">
    <property type="entry name" value="Pep_deformylase"/>
    <property type="match status" value="1"/>
</dbReference>
<comment type="cofactor">
    <cofactor evidence="2">
        <name>Fe(2+)</name>
        <dbReference type="ChEBI" id="CHEBI:29033"/>
    </cofactor>
    <text evidence="2">Binds 1 Fe(2+) ion.</text>
</comment>
<dbReference type="InterPro" id="IPR036821">
    <property type="entry name" value="Peptide_deformylase_sf"/>
</dbReference>
<dbReference type="NCBIfam" id="NF001159">
    <property type="entry name" value="PRK00150.1-3"/>
    <property type="match status" value="1"/>
</dbReference>
<reference evidence="3 4" key="1">
    <citation type="journal article" date="2016" name="Nat. Commun.">
        <title>Thousands of microbial genomes shed light on interconnected biogeochemical processes in an aquifer system.</title>
        <authorList>
            <person name="Anantharaman K."/>
            <person name="Brown C.T."/>
            <person name="Hug L.A."/>
            <person name="Sharon I."/>
            <person name="Castelle C.J."/>
            <person name="Probst A.J."/>
            <person name="Thomas B.C."/>
            <person name="Singh A."/>
            <person name="Wilkins M.J."/>
            <person name="Karaoz U."/>
            <person name="Brodie E.L."/>
            <person name="Williams K.H."/>
            <person name="Hubbard S.S."/>
            <person name="Banfield J.F."/>
        </authorList>
    </citation>
    <scope>NUCLEOTIDE SEQUENCE [LARGE SCALE GENOMIC DNA]</scope>
</reference>
<protein>
    <recommendedName>
        <fullName evidence="2">Peptide deformylase</fullName>
        <shortName evidence="2">PDF</shortName>
        <ecNumber evidence="2">3.5.1.88</ecNumber>
    </recommendedName>
    <alternativeName>
        <fullName evidence="2">Polypeptide deformylase</fullName>
    </alternativeName>
</protein>
<keyword evidence="2" id="KW-0479">Metal-binding</keyword>
<evidence type="ECO:0000313" key="4">
    <source>
        <dbReference type="Proteomes" id="UP000177626"/>
    </source>
</evidence>
<dbReference type="Proteomes" id="UP000177626">
    <property type="component" value="Unassembled WGS sequence"/>
</dbReference>
<proteinExistence type="inferred from homology"/>
<dbReference type="SUPFAM" id="SSF56420">
    <property type="entry name" value="Peptide deformylase"/>
    <property type="match status" value="1"/>
</dbReference>
<dbReference type="PANTHER" id="PTHR10458:SF22">
    <property type="entry name" value="PEPTIDE DEFORMYLASE"/>
    <property type="match status" value="1"/>
</dbReference>
<dbReference type="EC" id="3.5.1.88" evidence="2"/>
<comment type="similarity">
    <text evidence="1 2">Belongs to the polypeptide deformylase family.</text>
</comment>
<dbReference type="PANTHER" id="PTHR10458">
    <property type="entry name" value="PEPTIDE DEFORMYLASE"/>
    <property type="match status" value="1"/>
</dbReference>
<comment type="caution">
    <text evidence="3">The sequence shown here is derived from an EMBL/GenBank/DDBJ whole genome shotgun (WGS) entry which is preliminary data.</text>
</comment>
<feature type="binding site" evidence="2">
    <location>
        <position position="88"/>
    </location>
    <ligand>
        <name>Fe cation</name>
        <dbReference type="ChEBI" id="CHEBI:24875"/>
    </ligand>
</feature>
<dbReference type="GO" id="GO:0046872">
    <property type="term" value="F:metal ion binding"/>
    <property type="evidence" value="ECO:0007669"/>
    <property type="project" value="UniProtKB-KW"/>
</dbReference>
<dbReference type="PIRSF" id="PIRSF004749">
    <property type="entry name" value="Pep_def"/>
    <property type="match status" value="1"/>
</dbReference>
<evidence type="ECO:0000256" key="1">
    <source>
        <dbReference type="ARBA" id="ARBA00010759"/>
    </source>
</evidence>
<dbReference type="GO" id="GO:0042586">
    <property type="term" value="F:peptide deformylase activity"/>
    <property type="evidence" value="ECO:0007669"/>
    <property type="project" value="UniProtKB-UniRule"/>
</dbReference>
<dbReference type="Gene3D" id="3.90.45.10">
    <property type="entry name" value="Peptide deformylase"/>
    <property type="match status" value="1"/>
</dbReference>
<dbReference type="PRINTS" id="PR01576">
    <property type="entry name" value="PDEFORMYLASE"/>
</dbReference>
<sequence>MLKIAKYPDPILRKTAKSISDFNDYLKKLAADMAEAMYHDDGIGLAAPQISQSLRLVVLGLGKGQYKSYVNPEITFFSKEKISSDEGCLSLPKIFGTVTRAKKIHIKYHDVDGQIKKEKIKGLGAIVLQHEVDHLNGILFIDRAEKITEGQAILDSLKKKLNEQIK</sequence>
<dbReference type="AlphaFoldDB" id="A0A1G2C1G9"/>
<dbReference type="HAMAP" id="MF_00163">
    <property type="entry name" value="Pep_deformylase"/>
    <property type="match status" value="1"/>
</dbReference>
<name>A0A1G2C1G9_9BACT</name>
<feature type="active site" evidence="2">
    <location>
        <position position="131"/>
    </location>
</feature>
<comment type="function">
    <text evidence="2">Removes the formyl group from the N-terminal Met of newly synthesized proteins. Requires at least a dipeptide for an efficient rate of reaction. N-terminal L-methionine is a prerequisite for activity but the enzyme has broad specificity at other positions.</text>
</comment>
<gene>
    <name evidence="2" type="primary">def</name>
    <name evidence="3" type="ORF">A2406_02320</name>
</gene>